<dbReference type="Gene3D" id="1.10.260.130">
    <property type="match status" value="1"/>
</dbReference>
<dbReference type="InterPro" id="IPR029058">
    <property type="entry name" value="AB_hydrolase_fold"/>
</dbReference>
<evidence type="ECO:0000313" key="1">
    <source>
        <dbReference type="EMBL" id="WET43970.1"/>
    </source>
</evidence>
<dbReference type="Gene3D" id="3.40.50.1820">
    <property type="entry name" value="alpha/beta hydrolase"/>
    <property type="match status" value="1"/>
</dbReference>
<dbReference type="AlphaFoldDB" id="A0AB38XVJ8"/>
<dbReference type="SUPFAM" id="SSF53474">
    <property type="entry name" value="alpha/beta-Hydrolases"/>
    <property type="match status" value="1"/>
</dbReference>
<name>A0AB38XVJ8_CORAY</name>
<reference evidence="1" key="1">
    <citation type="submission" date="2023-03" db="EMBL/GenBank/DDBJ databases">
        <title>Corynebacterium amycolatum SB-1.</title>
        <authorList>
            <person name="Jo H."/>
        </authorList>
    </citation>
    <scope>NUCLEOTIDE SEQUENCE</scope>
    <source>
        <strain evidence="1">SB-1</strain>
    </source>
</reference>
<dbReference type="EMBL" id="CP120206">
    <property type="protein sequence ID" value="WET43970.1"/>
    <property type="molecule type" value="Genomic_DNA"/>
</dbReference>
<protein>
    <submittedName>
        <fullName evidence="1">Lipase family protein</fullName>
    </submittedName>
</protein>
<dbReference type="InterPro" id="IPR005152">
    <property type="entry name" value="Lipase_secreted"/>
</dbReference>
<gene>
    <name evidence="1" type="ORF">P2W56_00495</name>
</gene>
<dbReference type="PANTHER" id="PTHR34853">
    <property type="match status" value="1"/>
</dbReference>
<dbReference type="Pfam" id="PF03583">
    <property type="entry name" value="LIP"/>
    <property type="match status" value="1"/>
</dbReference>
<sequence length="420" mass="44583">MNATPHRPQRQRCLFGASKRRIALSTVLGVALLGSSVGTLGGCSAVDGLGATGFGSSDSDSSTVKRLPPGQVITKTPFPVNTPARAQRVVFSSTGARDHRQTAVSGTILQPYARWSEKSPRPLAVIAPGTLGMADNCASSVALRYEAPPTPPAPQLLAQGWNVAIVDYQGLGTPGVHPYLNREIAGNNTLDMARAAIETLQLPADTPIALFGYSQGGGATAAAAELADAYASELNIRAVYAGAIPADLTDTALHIRGSALAGLVGYFMNGLIAEYPETKEPIERMLSPLGQDFLKLTADECIGATVERWPRNDTKAFTANDLGIAENLRSPELSPVVRRHVEEQALGTKTPSMPVFVTHNALDDVLPVTSARELVQKWQKAGSDITYVEVDTDLGDGTHGLAYVLTHEEMLAWVNQKMGY</sequence>
<dbReference type="GO" id="GO:0004806">
    <property type="term" value="F:triacylglycerol lipase activity"/>
    <property type="evidence" value="ECO:0007669"/>
    <property type="project" value="InterPro"/>
</dbReference>
<organism evidence="1 2">
    <name type="scientific">Corynebacterium amycolatum</name>
    <dbReference type="NCBI Taxonomy" id="43765"/>
    <lineage>
        <taxon>Bacteria</taxon>
        <taxon>Bacillati</taxon>
        <taxon>Actinomycetota</taxon>
        <taxon>Actinomycetes</taxon>
        <taxon>Mycobacteriales</taxon>
        <taxon>Corynebacteriaceae</taxon>
        <taxon>Corynebacterium</taxon>
    </lineage>
</organism>
<dbReference type="PIRSF" id="PIRSF029171">
    <property type="entry name" value="Esterase_LipA"/>
    <property type="match status" value="1"/>
</dbReference>
<dbReference type="RefSeq" id="WP_224786627.1">
    <property type="nucleotide sequence ID" value="NZ_CP046975.1"/>
</dbReference>
<dbReference type="GeneID" id="92768227"/>
<dbReference type="GO" id="GO:0016042">
    <property type="term" value="P:lipid catabolic process"/>
    <property type="evidence" value="ECO:0007669"/>
    <property type="project" value="InterPro"/>
</dbReference>
<accession>A0AB38XVJ8</accession>
<dbReference type="PANTHER" id="PTHR34853:SF1">
    <property type="entry name" value="LIPASE 5"/>
    <property type="match status" value="1"/>
</dbReference>
<evidence type="ECO:0000313" key="2">
    <source>
        <dbReference type="Proteomes" id="UP001220238"/>
    </source>
</evidence>
<dbReference type="Proteomes" id="UP001220238">
    <property type="component" value="Chromosome"/>
</dbReference>
<proteinExistence type="predicted"/>